<keyword evidence="5 12" id="KW-0138">CF(0)</keyword>
<dbReference type="GO" id="GO:0031966">
    <property type="term" value="C:mitochondrial membrane"/>
    <property type="evidence" value="ECO:0007669"/>
    <property type="project" value="UniProtKB-SubCell"/>
</dbReference>
<keyword evidence="11 13" id="KW-0472">Membrane</keyword>
<keyword evidence="10 12" id="KW-0496">Mitochondrion</keyword>
<evidence type="ECO:0000313" key="14">
    <source>
        <dbReference type="EMBL" id="ACJ69550.1"/>
    </source>
</evidence>
<organism evidence="14">
    <name type="scientific">Ochterus marginatus</name>
    <dbReference type="NCBI Taxonomy" id="280162"/>
    <lineage>
        <taxon>Eukaryota</taxon>
        <taxon>Metazoa</taxon>
        <taxon>Ecdysozoa</taxon>
        <taxon>Arthropoda</taxon>
        <taxon>Hexapoda</taxon>
        <taxon>Insecta</taxon>
        <taxon>Pterygota</taxon>
        <taxon>Neoptera</taxon>
        <taxon>Paraneoptera</taxon>
        <taxon>Hemiptera</taxon>
        <taxon>Heteroptera</taxon>
        <taxon>Panheteroptera</taxon>
        <taxon>Nepomorpha</taxon>
        <taxon>Ochteridae</taxon>
        <taxon>Ochterus</taxon>
    </lineage>
</organism>
<dbReference type="Pfam" id="PF00895">
    <property type="entry name" value="ATP-synt_8"/>
    <property type="match status" value="1"/>
</dbReference>
<evidence type="ECO:0000256" key="1">
    <source>
        <dbReference type="ARBA" id="ARBA00004304"/>
    </source>
</evidence>
<evidence type="ECO:0000256" key="12">
    <source>
        <dbReference type="RuleBase" id="RU003661"/>
    </source>
</evidence>
<evidence type="ECO:0000256" key="13">
    <source>
        <dbReference type="SAM" id="Phobius"/>
    </source>
</evidence>
<comment type="subunit">
    <text evidence="3">F-type ATPases have 2 components, CF(1) - the catalytic core - and CF(0) - the membrane proton channel.</text>
</comment>
<evidence type="ECO:0000256" key="11">
    <source>
        <dbReference type="ARBA" id="ARBA00023136"/>
    </source>
</evidence>
<keyword evidence="8 13" id="KW-1133">Transmembrane helix</keyword>
<accession>C5HIV5</accession>
<dbReference type="EMBL" id="FJ456950">
    <property type="protein sequence ID" value="ACJ69550.1"/>
    <property type="molecule type" value="Genomic_DNA"/>
</dbReference>
<geneLocation type="mitochondrion" evidence="14"/>
<evidence type="ECO:0000256" key="8">
    <source>
        <dbReference type="ARBA" id="ARBA00022989"/>
    </source>
</evidence>
<comment type="subcellular location">
    <subcellularLocation>
        <location evidence="1 12">Mitochondrion membrane</location>
        <topology evidence="1 12">Single-pass membrane protein</topology>
    </subcellularLocation>
</comment>
<feature type="transmembrane region" description="Helical" evidence="13">
    <location>
        <begin position="6"/>
        <end position="33"/>
    </location>
</feature>
<dbReference type="GO" id="GO:0015986">
    <property type="term" value="P:proton motive force-driven ATP synthesis"/>
    <property type="evidence" value="ECO:0007669"/>
    <property type="project" value="InterPro"/>
</dbReference>
<evidence type="ECO:0000256" key="10">
    <source>
        <dbReference type="ARBA" id="ARBA00023128"/>
    </source>
</evidence>
<evidence type="ECO:0000256" key="4">
    <source>
        <dbReference type="ARBA" id="ARBA00022448"/>
    </source>
</evidence>
<keyword evidence="9 12" id="KW-0406">Ion transport</keyword>
<dbReference type="GO" id="GO:0045259">
    <property type="term" value="C:proton-transporting ATP synthase complex"/>
    <property type="evidence" value="ECO:0007669"/>
    <property type="project" value="UniProtKB-KW"/>
</dbReference>
<evidence type="ECO:0000256" key="2">
    <source>
        <dbReference type="ARBA" id="ARBA00008892"/>
    </source>
</evidence>
<gene>
    <name evidence="14" type="primary">ATP8</name>
</gene>
<keyword evidence="4 12" id="KW-0813">Transport</keyword>
<protein>
    <recommendedName>
        <fullName evidence="12">ATP synthase complex subunit 8</fullName>
    </recommendedName>
</protein>
<comment type="similarity">
    <text evidence="2 12">Belongs to the ATPase protein 8 family.</text>
</comment>
<evidence type="ECO:0000256" key="6">
    <source>
        <dbReference type="ARBA" id="ARBA00022692"/>
    </source>
</evidence>
<keyword evidence="7 12" id="KW-0375">Hydrogen ion transport</keyword>
<dbReference type="AlphaFoldDB" id="C5HIV5"/>
<name>C5HIV5_9HEMI</name>
<sequence length="53" mass="6622">MPQMSPMWWFTLFIMFIMSLMMTSMLTFFNFMIKKEKSILKTKMISKKTNWKW</sequence>
<keyword evidence="6 12" id="KW-0812">Transmembrane</keyword>
<evidence type="ECO:0000256" key="5">
    <source>
        <dbReference type="ARBA" id="ARBA00022547"/>
    </source>
</evidence>
<dbReference type="InterPro" id="IPR001421">
    <property type="entry name" value="ATP8_metazoa"/>
</dbReference>
<evidence type="ECO:0000256" key="3">
    <source>
        <dbReference type="ARBA" id="ARBA00011291"/>
    </source>
</evidence>
<reference evidence="14" key="1">
    <citation type="journal article" date="2009" name="BMC Evol. Biol.">
        <title>Phylogenetic analysis of the true water bugs (Insecta: Hemiptera: Heteroptera: Nepomorpha): evidence from mitochondrial genomes.</title>
        <authorList>
            <person name="Hua J."/>
            <person name="Li M."/>
            <person name="Dong P."/>
            <person name="Cui Y."/>
            <person name="Xie Q."/>
            <person name="Bu W."/>
        </authorList>
    </citation>
    <scope>NUCLEOTIDE SEQUENCE</scope>
</reference>
<evidence type="ECO:0000256" key="9">
    <source>
        <dbReference type="ARBA" id="ARBA00023065"/>
    </source>
</evidence>
<dbReference type="GO" id="GO:0015078">
    <property type="term" value="F:proton transmembrane transporter activity"/>
    <property type="evidence" value="ECO:0007669"/>
    <property type="project" value="InterPro"/>
</dbReference>
<proteinExistence type="inferred from homology"/>
<evidence type="ECO:0000256" key="7">
    <source>
        <dbReference type="ARBA" id="ARBA00022781"/>
    </source>
</evidence>